<dbReference type="GeneID" id="54587402"/>
<sequence length="206" mass="22414">MTAPGTPRRRSINTAEEEGPLAPCVFMPQTSTPMMLMSSRRQQPDYRGILLTSRTKDFEETRGDDSDETAEEHSSDSGYGTDGYRACDSEPTTPTSSISTASSVSRSSIKFLNYICVWNDAHTPRQTVRLRILAIVSIVLALLLALALASAGTDHIPSHVTISFEFALKSLEAFSELLEVCLEAAGFVVGRAAARFGRGFVKGYNI</sequence>
<dbReference type="RefSeq" id="XP_033677192.1">
    <property type="nucleotide sequence ID" value="XM_033834072.1"/>
</dbReference>
<protein>
    <submittedName>
        <fullName evidence="3">Uncharacterized protein</fullName>
    </submittedName>
</protein>
<name>A0A6A6HWP3_9PLEO</name>
<keyword evidence="4" id="KW-1185">Reference proteome</keyword>
<reference evidence="3" key="1">
    <citation type="journal article" date="2020" name="Stud. Mycol.">
        <title>101 Dothideomycetes genomes: a test case for predicting lifestyles and emergence of pathogens.</title>
        <authorList>
            <person name="Haridas S."/>
            <person name="Albert R."/>
            <person name="Binder M."/>
            <person name="Bloem J."/>
            <person name="Labutti K."/>
            <person name="Salamov A."/>
            <person name="Andreopoulos B."/>
            <person name="Baker S."/>
            <person name="Barry K."/>
            <person name="Bills G."/>
            <person name="Bluhm B."/>
            <person name="Cannon C."/>
            <person name="Castanera R."/>
            <person name="Culley D."/>
            <person name="Daum C."/>
            <person name="Ezra D."/>
            <person name="Gonzalez J."/>
            <person name="Henrissat B."/>
            <person name="Kuo A."/>
            <person name="Liang C."/>
            <person name="Lipzen A."/>
            <person name="Lutzoni F."/>
            <person name="Magnuson J."/>
            <person name="Mondo S."/>
            <person name="Nolan M."/>
            <person name="Ohm R."/>
            <person name="Pangilinan J."/>
            <person name="Park H.-J."/>
            <person name="Ramirez L."/>
            <person name="Alfaro M."/>
            <person name="Sun H."/>
            <person name="Tritt A."/>
            <person name="Yoshinaga Y."/>
            <person name="Zwiers L.-H."/>
            <person name="Turgeon B."/>
            <person name="Goodwin S."/>
            <person name="Spatafora J."/>
            <person name="Crous P."/>
            <person name="Grigoriev I."/>
        </authorList>
    </citation>
    <scope>NUCLEOTIDE SEQUENCE</scope>
    <source>
        <strain evidence="3">CBS 122368</strain>
    </source>
</reference>
<keyword evidence="2" id="KW-0812">Transmembrane</keyword>
<feature type="compositionally biased region" description="Basic and acidic residues" evidence="1">
    <location>
        <begin position="54"/>
        <end position="64"/>
    </location>
</feature>
<keyword evidence="2" id="KW-1133">Transmembrane helix</keyword>
<dbReference type="AlphaFoldDB" id="A0A6A6HWP3"/>
<dbReference type="EMBL" id="ML987208">
    <property type="protein sequence ID" value="KAF2242188.1"/>
    <property type="molecule type" value="Genomic_DNA"/>
</dbReference>
<feature type="region of interest" description="Disordered" evidence="1">
    <location>
        <begin position="1"/>
        <end position="100"/>
    </location>
</feature>
<evidence type="ECO:0000256" key="2">
    <source>
        <dbReference type="SAM" id="Phobius"/>
    </source>
</evidence>
<keyword evidence="2" id="KW-0472">Membrane</keyword>
<evidence type="ECO:0000313" key="3">
    <source>
        <dbReference type="EMBL" id="KAF2242188.1"/>
    </source>
</evidence>
<gene>
    <name evidence="3" type="ORF">BU26DRAFT_570877</name>
</gene>
<evidence type="ECO:0000256" key="1">
    <source>
        <dbReference type="SAM" id="MobiDB-lite"/>
    </source>
</evidence>
<dbReference type="Proteomes" id="UP000800094">
    <property type="component" value="Unassembled WGS sequence"/>
</dbReference>
<evidence type="ECO:0000313" key="4">
    <source>
        <dbReference type="Proteomes" id="UP000800094"/>
    </source>
</evidence>
<proteinExistence type="predicted"/>
<feature type="compositionally biased region" description="Low complexity" evidence="1">
    <location>
        <begin position="89"/>
        <end position="100"/>
    </location>
</feature>
<feature type="transmembrane region" description="Helical" evidence="2">
    <location>
        <begin position="132"/>
        <end position="152"/>
    </location>
</feature>
<organism evidence="3 4">
    <name type="scientific">Trematosphaeria pertusa</name>
    <dbReference type="NCBI Taxonomy" id="390896"/>
    <lineage>
        <taxon>Eukaryota</taxon>
        <taxon>Fungi</taxon>
        <taxon>Dikarya</taxon>
        <taxon>Ascomycota</taxon>
        <taxon>Pezizomycotina</taxon>
        <taxon>Dothideomycetes</taxon>
        <taxon>Pleosporomycetidae</taxon>
        <taxon>Pleosporales</taxon>
        <taxon>Massarineae</taxon>
        <taxon>Trematosphaeriaceae</taxon>
        <taxon>Trematosphaeria</taxon>
    </lineage>
</organism>
<accession>A0A6A6HWP3</accession>